<dbReference type="Proteomes" id="UP001290455">
    <property type="component" value="Unassembled WGS sequence"/>
</dbReference>
<proteinExistence type="predicted"/>
<gene>
    <name evidence="1" type="ORF">SM124_09170</name>
</gene>
<keyword evidence="2" id="KW-1185">Reference proteome</keyword>
<evidence type="ECO:0000313" key="2">
    <source>
        <dbReference type="Proteomes" id="UP001290455"/>
    </source>
</evidence>
<organism evidence="1 2">
    <name type="scientific">Robertmurraya mangrovi</name>
    <dbReference type="NCBI Taxonomy" id="3098077"/>
    <lineage>
        <taxon>Bacteria</taxon>
        <taxon>Bacillati</taxon>
        <taxon>Bacillota</taxon>
        <taxon>Bacilli</taxon>
        <taxon>Bacillales</taxon>
        <taxon>Bacillaceae</taxon>
        <taxon>Robertmurraya</taxon>
    </lineage>
</organism>
<dbReference type="RefSeq" id="WP_322446206.1">
    <property type="nucleotide sequence ID" value="NZ_JAXOFX010000004.1"/>
</dbReference>
<reference evidence="1 2" key="1">
    <citation type="submission" date="2023-11" db="EMBL/GenBank/DDBJ databases">
        <title>Bacillus jintuensis, isolated from a mudflat on the Beibu Gulf coast.</title>
        <authorList>
            <person name="Li M."/>
        </authorList>
    </citation>
    <scope>NUCLEOTIDE SEQUENCE [LARGE SCALE GENOMIC DNA]</scope>
    <source>
        <strain evidence="1 2">31A1R</strain>
    </source>
</reference>
<protein>
    <submittedName>
        <fullName evidence="1">Uncharacterized protein</fullName>
    </submittedName>
</protein>
<comment type="caution">
    <text evidence="1">The sequence shown here is derived from an EMBL/GenBank/DDBJ whole genome shotgun (WGS) entry which is preliminary data.</text>
</comment>
<sequence length="135" mass="15607">MTNQNQTMDLLKQLKENPPKVIGGYKRQGWAVKILDSMSNDSVEQEEDRIVTAKAVIEANDKTYYPAFLTLDLNKNGQIIGAYFVTEDDEHYNLIPFEIIKDYINKTEAELLPFKYRTLEKIDGDGIQVNWPEFT</sequence>
<accession>A0ABU5IXN8</accession>
<name>A0ABU5IXN8_9BACI</name>
<dbReference type="EMBL" id="JAXOFX010000004">
    <property type="protein sequence ID" value="MDZ5471917.1"/>
    <property type="molecule type" value="Genomic_DNA"/>
</dbReference>
<evidence type="ECO:0000313" key="1">
    <source>
        <dbReference type="EMBL" id="MDZ5471917.1"/>
    </source>
</evidence>